<dbReference type="InterPro" id="IPR035669">
    <property type="entry name" value="SGNH_plant_lipase-like"/>
</dbReference>
<dbReference type="AlphaFoldDB" id="A0A2G9FXY5"/>
<dbReference type="CDD" id="cd01837">
    <property type="entry name" value="SGNH_plant_lipase_like"/>
    <property type="match status" value="1"/>
</dbReference>
<dbReference type="Gene3D" id="3.40.50.1110">
    <property type="entry name" value="SGNH hydrolase"/>
    <property type="match status" value="1"/>
</dbReference>
<evidence type="ECO:0000256" key="5">
    <source>
        <dbReference type="ARBA" id="ARBA00022801"/>
    </source>
</evidence>
<dbReference type="PANTHER" id="PTHR45650">
    <property type="entry name" value="GDSL-LIKE LIPASE/ACYLHYDROLASE-RELATED"/>
    <property type="match status" value="1"/>
</dbReference>
<dbReference type="GO" id="GO:0004806">
    <property type="term" value="F:triacylglycerol lipase activity"/>
    <property type="evidence" value="ECO:0007669"/>
    <property type="project" value="UniProtKB-EC"/>
</dbReference>
<keyword evidence="7" id="KW-0443">Lipid metabolism</keyword>
<comment type="subcellular location">
    <subcellularLocation>
        <location evidence="1">Secreted</location>
    </subcellularLocation>
</comment>
<organism evidence="8 9">
    <name type="scientific">Handroanthus impetiginosus</name>
    <dbReference type="NCBI Taxonomy" id="429701"/>
    <lineage>
        <taxon>Eukaryota</taxon>
        <taxon>Viridiplantae</taxon>
        <taxon>Streptophyta</taxon>
        <taxon>Embryophyta</taxon>
        <taxon>Tracheophyta</taxon>
        <taxon>Spermatophyta</taxon>
        <taxon>Magnoliopsida</taxon>
        <taxon>eudicotyledons</taxon>
        <taxon>Gunneridae</taxon>
        <taxon>Pentapetalae</taxon>
        <taxon>asterids</taxon>
        <taxon>lamiids</taxon>
        <taxon>Lamiales</taxon>
        <taxon>Bignoniaceae</taxon>
        <taxon>Crescentiina</taxon>
        <taxon>Tabebuia alliance</taxon>
        <taxon>Handroanthus</taxon>
    </lineage>
</organism>
<dbReference type="InterPro" id="IPR051238">
    <property type="entry name" value="GDSL_esterase/lipase"/>
</dbReference>
<comment type="similarity">
    <text evidence="2">Belongs to the 'GDSL' lipolytic enzyme family.</text>
</comment>
<dbReference type="PANTHER" id="PTHR45650:SF14">
    <property type="entry name" value="GDSL ESTERASE_LIPASE 7-LIKE"/>
    <property type="match status" value="1"/>
</dbReference>
<evidence type="ECO:0000313" key="8">
    <source>
        <dbReference type="EMBL" id="PIM97918.1"/>
    </source>
</evidence>
<accession>A0A2G9FXY5</accession>
<reference evidence="9" key="1">
    <citation type="journal article" date="2018" name="Gigascience">
        <title>Genome assembly of the Pink Ipe (Handroanthus impetiginosus, Bignoniaceae), a highly valued, ecologically keystone Neotropical timber forest tree.</title>
        <authorList>
            <person name="Silva-Junior O.B."/>
            <person name="Grattapaglia D."/>
            <person name="Novaes E."/>
            <person name="Collevatti R.G."/>
        </authorList>
    </citation>
    <scope>NUCLEOTIDE SEQUENCE [LARGE SCALE GENOMIC DNA]</scope>
    <source>
        <strain evidence="9">cv. UFG-1</strain>
    </source>
</reference>
<keyword evidence="3" id="KW-0964">Secreted</keyword>
<comment type="caution">
    <text evidence="8">The sequence shown here is derived from an EMBL/GenBank/DDBJ whole genome shotgun (WGS) entry which is preliminary data.</text>
</comment>
<evidence type="ECO:0000256" key="7">
    <source>
        <dbReference type="ARBA" id="ARBA00023098"/>
    </source>
</evidence>
<name>A0A2G9FXY5_9LAMI</name>
<dbReference type="InterPro" id="IPR036514">
    <property type="entry name" value="SGNH_hydro_sf"/>
</dbReference>
<sequence>MAKANYEPYGMNFIKGPTGRFTNGRTTADFIAEYLGLPYAPPYMGSQGLEQLTGLNFASASCGILPETGYNLGKCLNLAEQVDYFERVVQQELPKHFQSPDELSNYLSKSVFIISIGSNDYINNYLHVPQYNTSTRYTPDSFAQLLVGNLSQQFQRLYQLGARKLVMFELGPIGCIPSNTRLYNPTGRCIEQLNRLTLTFNTQLAQMLRNLESTLQGSNFVLAQSYQLAYDAMINPSKYGFSDTTNPCCATWFNVPSGCVPAPGVQACPHPEDHFFWDGVHLTETVYETVASSCFNGSSFCVPKNIQELVLQ</sequence>
<dbReference type="EMBL" id="NKXS01008974">
    <property type="protein sequence ID" value="PIM97918.1"/>
    <property type="molecule type" value="Genomic_DNA"/>
</dbReference>
<dbReference type="EC" id="3.1.1.3" evidence="8"/>
<dbReference type="InterPro" id="IPR001087">
    <property type="entry name" value="GDSL"/>
</dbReference>
<gene>
    <name evidence="8" type="ORF">CDL12_29604</name>
</gene>
<keyword evidence="4" id="KW-0732">Signal</keyword>
<keyword evidence="6" id="KW-0442">Lipid degradation</keyword>
<dbReference type="GO" id="GO:0016042">
    <property type="term" value="P:lipid catabolic process"/>
    <property type="evidence" value="ECO:0007669"/>
    <property type="project" value="UniProtKB-KW"/>
</dbReference>
<dbReference type="GO" id="GO:0005576">
    <property type="term" value="C:extracellular region"/>
    <property type="evidence" value="ECO:0007669"/>
    <property type="project" value="UniProtKB-SubCell"/>
</dbReference>
<keyword evidence="9" id="KW-1185">Reference proteome</keyword>
<dbReference type="Proteomes" id="UP000231279">
    <property type="component" value="Unassembled WGS sequence"/>
</dbReference>
<dbReference type="SUPFAM" id="SSF52266">
    <property type="entry name" value="SGNH hydrolase"/>
    <property type="match status" value="1"/>
</dbReference>
<evidence type="ECO:0000256" key="3">
    <source>
        <dbReference type="ARBA" id="ARBA00022525"/>
    </source>
</evidence>
<evidence type="ECO:0000256" key="2">
    <source>
        <dbReference type="ARBA" id="ARBA00008668"/>
    </source>
</evidence>
<proteinExistence type="inferred from homology"/>
<evidence type="ECO:0000256" key="4">
    <source>
        <dbReference type="ARBA" id="ARBA00022729"/>
    </source>
</evidence>
<dbReference type="STRING" id="429701.A0A2G9FXY5"/>
<evidence type="ECO:0000256" key="1">
    <source>
        <dbReference type="ARBA" id="ARBA00004613"/>
    </source>
</evidence>
<protein>
    <submittedName>
        <fullName evidence="8">Triacylglycerol lipase</fullName>
        <ecNumber evidence="8">3.1.1.3</ecNumber>
    </submittedName>
</protein>
<keyword evidence="5 8" id="KW-0378">Hydrolase</keyword>
<dbReference type="OrthoDB" id="1600564at2759"/>
<evidence type="ECO:0000313" key="9">
    <source>
        <dbReference type="Proteomes" id="UP000231279"/>
    </source>
</evidence>
<evidence type="ECO:0000256" key="6">
    <source>
        <dbReference type="ARBA" id="ARBA00022963"/>
    </source>
</evidence>
<dbReference type="Pfam" id="PF00657">
    <property type="entry name" value="Lipase_GDSL"/>
    <property type="match status" value="1"/>
</dbReference>